<dbReference type="OrthoDB" id="9782620at2"/>
<dbReference type="RefSeq" id="WP_127786427.1">
    <property type="nucleotide sequence ID" value="NZ_SACL01000001.1"/>
</dbReference>
<comment type="caution">
    <text evidence="9">The sequence shown here is derived from an EMBL/GenBank/DDBJ whole genome shotgun (WGS) entry which is preliminary data.</text>
</comment>
<comment type="similarity">
    <text evidence="1 8">Belongs to the SOS response-associated peptidase family.</text>
</comment>
<reference evidence="9 10" key="1">
    <citation type="submission" date="2019-01" db="EMBL/GenBank/DDBJ databases">
        <authorList>
            <person name="Chen W.-M."/>
        </authorList>
    </citation>
    <scope>NUCLEOTIDE SEQUENCE [LARGE SCALE GENOMIC DNA]</scope>
    <source>
        <strain evidence="9 10">CCP-6</strain>
    </source>
</reference>
<evidence type="ECO:0000256" key="2">
    <source>
        <dbReference type="ARBA" id="ARBA00022670"/>
    </source>
</evidence>
<dbReference type="InterPro" id="IPR003738">
    <property type="entry name" value="SRAP"/>
</dbReference>
<dbReference type="SUPFAM" id="SSF143081">
    <property type="entry name" value="BB1717-like"/>
    <property type="match status" value="1"/>
</dbReference>
<keyword evidence="6" id="KW-0238">DNA-binding</keyword>
<dbReference type="PANTHER" id="PTHR13604">
    <property type="entry name" value="DC12-RELATED"/>
    <property type="match status" value="1"/>
</dbReference>
<dbReference type="GO" id="GO:0106300">
    <property type="term" value="P:protein-DNA covalent cross-linking repair"/>
    <property type="evidence" value="ECO:0007669"/>
    <property type="project" value="InterPro"/>
</dbReference>
<evidence type="ECO:0000313" key="10">
    <source>
        <dbReference type="Proteomes" id="UP000282957"/>
    </source>
</evidence>
<dbReference type="AlphaFoldDB" id="A0A437MPG9"/>
<dbReference type="GO" id="GO:0006508">
    <property type="term" value="P:proteolysis"/>
    <property type="evidence" value="ECO:0007669"/>
    <property type="project" value="UniProtKB-KW"/>
</dbReference>
<keyword evidence="2 8" id="KW-0645">Protease</keyword>
<name>A0A437MPG9_9PROT</name>
<dbReference type="Pfam" id="PF02586">
    <property type="entry name" value="SRAP"/>
    <property type="match status" value="1"/>
</dbReference>
<dbReference type="EC" id="3.4.-.-" evidence="8"/>
<dbReference type="GO" id="GO:0016829">
    <property type="term" value="F:lyase activity"/>
    <property type="evidence" value="ECO:0007669"/>
    <property type="project" value="UniProtKB-KW"/>
</dbReference>
<evidence type="ECO:0000313" key="9">
    <source>
        <dbReference type="EMBL" id="RVT99533.1"/>
    </source>
</evidence>
<evidence type="ECO:0000256" key="1">
    <source>
        <dbReference type="ARBA" id="ARBA00008136"/>
    </source>
</evidence>
<keyword evidence="10" id="KW-1185">Reference proteome</keyword>
<evidence type="ECO:0000256" key="8">
    <source>
        <dbReference type="RuleBase" id="RU364100"/>
    </source>
</evidence>
<dbReference type="Proteomes" id="UP000282957">
    <property type="component" value="Unassembled WGS sequence"/>
</dbReference>
<keyword evidence="3" id="KW-0227">DNA damage</keyword>
<keyword evidence="7" id="KW-0456">Lyase</keyword>
<dbReference type="InterPro" id="IPR036590">
    <property type="entry name" value="SRAP-like"/>
</dbReference>
<gene>
    <name evidence="9" type="ORF">EOD42_05460</name>
</gene>
<dbReference type="GO" id="GO:0008233">
    <property type="term" value="F:peptidase activity"/>
    <property type="evidence" value="ECO:0007669"/>
    <property type="project" value="UniProtKB-KW"/>
</dbReference>
<proteinExistence type="inferred from homology"/>
<dbReference type="GO" id="GO:0003697">
    <property type="term" value="F:single-stranded DNA binding"/>
    <property type="evidence" value="ECO:0007669"/>
    <property type="project" value="InterPro"/>
</dbReference>
<dbReference type="Gene3D" id="3.90.1680.10">
    <property type="entry name" value="SOS response associated peptidase-like"/>
    <property type="match status" value="1"/>
</dbReference>
<protein>
    <recommendedName>
        <fullName evidence="8">Abasic site processing protein</fullName>
        <ecNumber evidence="8">3.4.-.-</ecNumber>
    </recommendedName>
</protein>
<keyword evidence="4 8" id="KW-0378">Hydrolase</keyword>
<evidence type="ECO:0000256" key="5">
    <source>
        <dbReference type="ARBA" id="ARBA00023124"/>
    </source>
</evidence>
<evidence type="ECO:0000256" key="6">
    <source>
        <dbReference type="ARBA" id="ARBA00023125"/>
    </source>
</evidence>
<dbReference type="EMBL" id="SACL01000001">
    <property type="protein sequence ID" value="RVT99533.1"/>
    <property type="molecule type" value="Genomic_DNA"/>
</dbReference>
<sequence length="241" mass="26739">MCGRYQLKREPGALADYFEAVSLVPNFPPSWNIAPTQDAPVLRLNPQTGERQLNMLRWGLVPHWAKDAEGAARLMNARSDGIADKPSFREAFRKRRCLVPMDGFYEWQAEGQGGGKSRQAFAVALRDGSPMAVAGLWEGWKRPDGEWLRTFTIITVESAGRQAQIHPRMPAILPPELWDAWLGAEPAEPDELLGLLEPCPDEELAFWPISARVGKFSENDPGLLARVAADVPAALNDEPVM</sequence>
<evidence type="ECO:0000256" key="7">
    <source>
        <dbReference type="ARBA" id="ARBA00023239"/>
    </source>
</evidence>
<organism evidence="9 10">
    <name type="scientific">Rhodovarius crocodyli</name>
    <dbReference type="NCBI Taxonomy" id="1979269"/>
    <lineage>
        <taxon>Bacteria</taxon>
        <taxon>Pseudomonadati</taxon>
        <taxon>Pseudomonadota</taxon>
        <taxon>Alphaproteobacteria</taxon>
        <taxon>Acetobacterales</taxon>
        <taxon>Roseomonadaceae</taxon>
        <taxon>Rhodovarius</taxon>
    </lineage>
</organism>
<evidence type="ECO:0000256" key="3">
    <source>
        <dbReference type="ARBA" id="ARBA00022763"/>
    </source>
</evidence>
<evidence type="ECO:0000256" key="4">
    <source>
        <dbReference type="ARBA" id="ARBA00022801"/>
    </source>
</evidence>
<dbReference type="PANTHER" id="PTHR13604:SF0">
    <property type="entry name" value="ABASIC SITE PROCESSING PROTEIN HMCES"/>
    <property type="match status" value="1"/>
</dbReference>
<keyword evidence="5" id="KW-0190">Covalent protein-DNA linkage</keyword>
<accession>A0A437MPG9</accession>